<sequence length="376" mass="42946">MMKFLQSFLSCWKFPIQGKLSKKSKAKPRNGFPLLNLPRVVLLECIENLDVLEIIIFSFLSKQAKSIAKLINWTPLNIHLLYGGGTICVRLKLSTAPGLQWIIAYTNEKKLSAYPYFHSYLTGPEVKHCLVLRYDGNTIEDSKHMAEHICEVFHSTIDGIDIGQESQIEWLIKFQPTIRHVSICDDVHVSAKTLDRISKSLKVTEYFGVGSIATDEEFQITGPIPSRSVTIDNSCWITLPSILNGTNSIIRLNESKLTPMDINTILKEWQKGTKLQNLEYLEIKTSPVDSFTGEDADNYTNALFHDLDLTESADDDERPLTVKIDDEFEYTLREVETMNNLIRSDGMIGSIFEIIGEFERDGMLLCFYFQVWRKQT</sequence>
<keyword evidence="3" id="KW-1185">Reference proteome</keyword>
<protein>
    <recommendedName>
        <fullName evidence="1">F-box domain-containing protein</fullName>
    </recommendedName>
</protein>
<gene>
    <name evidence="2" type="primary">Cnig_chr_IV.g12315</name>
    <name evidence="2" type="ORF">B9Z55_012315</name>
</gene>
<dbReference type="AlphaFoldDB" id="A0A2G5TWS9"/>
<name>A0A2G5TWS9_9PELO</name>
<dbReference type="InterPro" id="IPR001810">
    <property type="entry name" value="F-box_dom"/>
</dbReference>
<dbReference type="InterPro" id="IPR012885">
    <property type="entry name" value="F-box_Sdz-33"/>
</dbReference>
<dbReference type="PROSITE" id="PS50181">
    <property type="entry name" value="FBOX"/>
    <property type="match status" value="1"/>
</dbReference>
<proteinExistence type="predicted"/>
<dbReference type="PANTHER" id="PTHR21503">
    <property type="entry name" value="F-BOX-CONTAINING HYPOTHETICAL PROTEIN C.ELEGANS"/>
    <property type="match status" value="1"/>
</dbReference>
<evidence type="ECO:0000313" key="2">
    <source>
        <dbReference type="EMBL" id="PIC31708.1"/>
    </source>
</evidence>
<dbReference type="EMBL" id="PDUG01000004">
    <property type="protein sequence ID" value="PIC31708.1"/>
    <property type="molecule type" value="Genomic_DNA"/>
</dbReference>
<feature type="domain" description="F-box" evidence="1">
    <location>
        <begin position="31"/>
        <end position="76"/>
    </location>
</feature>
<accession>A0A2G5TWS9</accession>
<evidence type="ECO:0000313" key="3">
    <source>
        <dbReference type="Proteomes" id="UP000230233"/>
    </source>
</evidence>
<comment type="caution">
    <text evidence="2">The sequence shown here is derived from an EMBL/GenBank/DDBJ whole genome shotgun (WGS) entry which is preliminary data.</text>
</comment>
<dbReference type="PANTHER" id="PTHR21503:SF8">
    <property type="entry name" value="F-BOX ASSOCIATED DOMAIN-CONTAINING PROTEIN-RELATED"/>
    <property type="match status" value="1"/>
</dbReference>
<dbReference type="Proteomes" id="UP000230233">
    <property type="component" value="Chromosome IV"/>
</dbReference>
<dbReference type="Pfam" id="PF00646">
    <property type="entry name" value="F-box"/>
    <property type="match status" value="1"/>
</dbReference>
<organism evidence="2 3">
    <name type="scientific">Caenorhabditis nigoni</name>
    <dbReference type="NCBI Taxonomy" id="1611254"/>
    <lineage>
        <taxon>Eukaryota</taxon>
        <taxon>Metazoa</taxon>
        <taxon>Ecdysozoa</taxon>
        <taxon>Nematoda</taxon>
        <taxon>Chromadorea</taxon>
        <taxon>Rhabditida</taxon>
        <taxon>Rhabditina</taxon>
        <taxon>Rhabditomorpha</taxon>
        <taxon>Rhabditoidea</taxon>
        <taxon>Rhabditidae</taxon>
        <taxon>Peloderinae</taxon>
        <taxon>Caenorhabditis</taxon>
    </lineage>
</organism>
<dbReference type="Pfam" id="PF07735">
    <property type="entry name" value="FBA_2"/>
    <property type="match status" value="1"/>
</dbReference>
<reference evidence="3" key="1">
    <citation type="submission" date="2017-10" db="EMBL/GenBank/DDBJ databases">
        <title>Rapid genome shrinkage in a self-fertile nematode reveals novel sperm competition proteins.</title>
        <authorList>
            <person name="Yin D."/>
            <person name="Schwarz E.M."/>
            <person name="Thomas C.G."/>
            <person name="Felde R.L."/>
            <person name="Korf I.F."/>
            <person name="Cutter A.D."/>
            <person name="Schartner C.M."/>
            <person name="Ralston E.J."/>
            <person name="Meyer B.J."/>
            <person name="Haag E.S."/>
        </authorList>
    </citation>
    <scope>NUCLEOTIDE SEQUENCE [LARGE SCALE GENOMIC DNA]</scope>
    <source>
        <strain evidence="3">JU1422</strain>
    </source>
</reference>
<evidence type="ECO:0000259" key="1">
    <source>
        <dbReference type="PROSITE" id="PS50181"/>
    </source>
</evidence>